<organism evidence="2">
    <name type="scientific">Amphimedon queenslandica</name>
    <name type="common">Sponge</name>
    <dbReference type="NCBI Taxonomy" id="400682"/>
    <lineage>
        <taxon>Eukaryota</taxon>
        <taxon>Metazoa</taxon>
        <taxon>Porifera</taxon>
        <taxon>Demospongiae</taxon>
        <taxon>Heteroscleromorpha</taxon>
        <taxon>Haplosclerida</taxon>
        <taxon>Niphatidae</taxon>
        <taxon>Amphimedon</taxon>
    </lineage>
</organism>
<name>A0A1X7T7W2_AMPQE</name>
<feature type="compositionally biased region" description="Low complexity" evidence="1">
    <location>
        <begin position="59"/>
        <end position="89"/>
    </location>
</feature>
<reference evidence="2" key="1">
    <citation type="submission" date="2017-05" db="UniProtKB">
        <authorList>
            <consortium name="EnsemblMetazoa"/>
        </authorList>
    </citation>
    <scope>IDENTIFICATION</scope>
</reference>
<evidence type="ECO:0000313" key="2">
    <source>
        <dbReference type="EnsemblMetazoa" id="Aqu2.1.10336_001"/>
    </source>
</evidence>
<sequence length="133" mass="14079">MVDGDKCCKCNGPSATCTRCSCAKNSKPCSSCRAGKQGFCCNRPGYDSSVTRMSPPPSHLSCSPSSVSDSPLASPGSSSSHSPMNSIPSNGPGDSESPNLNDSEGHYLDDSERDKFVRSTSDIVRNLNRRIEL</sequence>
<dbReference type="EnsemblMetazoa" id="Aqu2.1.10336_001">
    <property type="protein sequence ID" value="Aqu2.1.10336_001"/>
    <property type="gene ID" value="Aqu2.1.10336"/>
</dbReference>
<protein>
    <submittedName>
        <fullName evidence="2">Uncharacterized protein</fullName>
    </submittedName>
</protein>
<feature type="compositionally biased region" description="Basic and acidic residues" evidence="1">
    <location>
        <begin position="103"/>
        <end position="115"/>
    </location>
</feature>
<dbReference type="InParanoid" id="A0A1X7T7W2"/>
<dbReference type="AlphaFoldDB" id="A0A1X7T7W2"/>
<evidence type="ECO:0000256" key="1">
    <source>
        <dbReference type="SAM" id="MobiDB-lite"/>
    </source>
</evidence>
<accession>A0A1X7T7W2</accession>
<proteinExistence type="predicted"/>
<feature type="region of interest" description="Disordered" evidence="1">
    <location>
        <begin position="52"/>
        <end position="115"/>
    </location>
</feature>